<feature type="transmembrane region" description="Helical" evidence="5">
    <location>
        <begin position="54"/>
        <end position="75"/>
    </location>
</feature>
<feature type="transmembrane region" description="Helical" evidence="5">
    <location>
        <begin position="87"/>
        <end position="104"/>
    </location>
</feature>
<evidence type="ECO:0000256" key="3">
    <source>
        <dbReference type="ARBA" id="ARBA00022989"/>
    </source>
</evidence>
<feature type="transmembrane region" description="Helical" evidence="5">
    <location>
        <begin position="212"/>
        <end position="232"/>
    </location>
</feature>
<evidence type="ECO:0000256" key="5">
    <source>
        <dbReference type="SAM" id="Phobius"/>
    </source>
</evidence>
<feature type="transmembrane region" description="Helical" evidence="5">
    <location>
        <begin position="341"/>
        <end position="363"/>
    </location>
</feature>
<sequence length="400" mass="39674">MTGEDAPRGLRRFRAVFADRRVRWAAAGAVVGRLAQAIMPLAMLLAGQKRLHDFTAAGAVVATYALAGAAGAPVVGRLADRRGARALVAFAAISAAATVGLATSRTAPGMIGFAAVAGASTPPLGAALRAVVVRVLSQRTQTAALSLDSVATEVLFIVGPTVAGVAAAIAAPSVALLGCAALMLLGAVVFLPSAAGGSPHPAQAGRRRLPSVTVLAGLLPVLVLTGTLTFTIGVIEVSVTARAAEWQSIESAGALLGFWALGSVIGGLIYGSRDWQGSPRRHALLLLPTVGLGFAALVLAGNVAAMYPLMVLAGIGVAPALTNLAHLVATQAPEGSDTEAFAWLGASTALGGAAGVAVAGVIVDRWSAGTGLLSAATLTLAATVLVPVLRGKSAPGGTPR</sequence>
<feature type="transmembrane region" description="Helical" evidence="5">
    <location>
        <begin position="21"/>
        <end position="42"/>
    </location>
</feature>
<dbReference type="InterPro" id="IPR020846">
    <property type="entry name" value="MFS_dom"/>
</dbReference>
<feature type="transmembrane region" description="Helical" evidence="5">
    <location>
        <begin position="307"/>
        <end position="329"/>
    </location>
</feature>
<comment type="caution">
    <text evidence="7">The sequence shown here is derived from an EMBL/GenBank/DDBJ whole genome shotgun (WGS) entry which is preliminary data.</text>
</comment>
<dbReference type="InterPro" id="IPR011701">
    <property type="entry name" value="MFS"/>
</dbReference>
<dbReference type="GO" id="GO:0005886">
    <property type="term" value="C:plasma membrane"/>
    <property type="evidence" value="ECO:0007669"/>
    <property type="project" value="UniProtKB-SubCell"/>
</dbReference>
<gene>
    <name evidence="7" type="ORF">Amac_103110</name>
</gene>
<feature type="transmembrane region" description="Helical" evidence="5">
    <location>
        <begin position="110"/>
        <end position="132"/>
    </location>
</feature>
<feature type="transmembrane region" description="Helical" evidence="5">
    <location>
        <begin position="169"/>
        <end position="191"/>
    </location>
</feature>
<proteinExistence type="predicted"/>
<dbReference type="RefSeq" id="WP_246269242.1">
    <property type="nucleotide sequence ID" value="NZ_BAAAHL010000070.1"/>
</dbReference>
<dbReference type="InterPro" id="IPR036259">
    <property type="entry name" value="MFS_trans_sf"/>
</dbReference>
<feature type="transmembrane region" description="Helical" evidence="5">
    <location>
        <begin position="369"/>
        <end position="389"/>
    </location>
</feature>
<keyword evidence="8" id="KW-1185">Reference proteome</keyword>
<dbReference type="Proteomes" id="UP000331127">
    <property type="component" value="Unassembled WGS sequence"/>
</dbReference>
<name>A0A5M3XCU7_9ACTN</name>
<comment type="subcellular location">
    <subcellularLocation>
        <location evidence="1">Cell membrane</location>
        <topology evidence="1">Multi-pass membrane protein</topology>
    </subcellularLocation>
</comment>
<evidence type="ECO:0000313" key="8">
    <source>
        <dbReference type="Proteomes" id="UP000331127"/>
    </source>
</evidence>
<dbReference type="AlphaFoldDB" id="A0A5M3XCU7"/>
<dbReference type="GO" id="GO:0022857">
    <property type="term" value="F:transmembrane transporter activity"/>
    <property type="evidence" value="ECO:0007669"/>
    <property type="project" value="InterPro"/>
</dbReference>
<accession>A0A5M3XCU7</accession>
<keyword evidence="3 5" id="KW-1133">Transmembrane helix</keyword>
<feature type="domain" description="Major facilitator superfamily (MFS) profile" evidence="6">
    <location>
        <begin position="217"/>
        <end position="400"/>
    </location>
</feature>
<evidence type="ECO:0000259" key="6">
    <source>
        <dbReference type="PROSITE" id="PS50850"/>
    </source>
</evidence>
<reference evidence="7 8" key="1">
    <citation type="submission" date="2019-10" db="EMBL/GenBank/DDBJ databases">
        <title>Whole genome shotgun sequence of Acrocarpospora macrocephala NBRC 16266.</title>
        <authorList>
            <person name="Ichikawa N."/>
            <person name="Kimura A."/>
            <person name="Kitahashi Y."/>
            <person name="Komaki H."/>
            <person name="Oguchi A."/>
        </authorList>
    </citation>
    <scope>NUCLEOTIDE SEQUENCE [LARGE SCALE GENOMIC DNA]</scope>
    <source>
        <strain evidence="7 8">NBRC 16266</strain>
    </source>
</reference>
<keyword evidence="4 5" id="KW-0472">Membrane</keyword>
<feature type="transmembrane region" description="Helical" evidence="5">
    <location>
        <begin position="252"/>
        <end position="271"/>
    </location>
</feature>
<evidence type="ECO:0000313" key="7">
    <source>
        <dbReference type="EMBL" id="GES16713.1"/>
    </source>
</evidence>
<dbReference type="PANTHER" id="PTHR23542:SF1">
    <property type="entry name" value="MAJOR FACILITATOR SUPERFAMILY (MFS) PROFILE DOMAIN-CONTAINING PROTEIN"/>
    <property type="match status" value="1"/>
</dbReference>
<keyword evidence="2 5" id="KW-0812">Transmembrane</keyword>
<feature type="transmembrane region" description="Helical" evidence="5">
    <location>
        <begin position="283"/>
        <end position="301"/>
    </location>
</feature>
<dbReference type="PANTHER" id="PTHR23542">
    <property type="match status" value="1"/>
</dbReference>
<evidence type="ECO:0000256" key="2">
    <source>
        <dbReference type="ARBA" id="ARBA00022692"/>
    </source>
</evidence>
<dbReference type="EMBL" id="BLAE01000112">
    <property type="protein sequence ID" value="GES16713.1"/>
    <property type="molecule type" value="Genomic_DNA"/>
</dbReference>
<dbReference type="Gene3D" id="1.20.1250.20">
    <property type="entry name" value="MFS general substrate transporter like domains"/>
    <property type="match status" value="1"/>
</dbReference>
<dbReference type="PROSITE" id="PS50850">
    <property type="entry name" value="MFS"/>
    <property type="match status" value="1"/>
</dbReference>
<organism evidence="7 8">
    <name type="scientific">Acrocarpospora macrocephala</name>
    <dbReference type="NCBI Taxonomy" id="150177"/>
    <lineage>
        <taxon>Bacteria</taxon>
        <taxon>Bacillati</taxon>
        <taxon>Actinomycetota</taxon>
        <taxon>Actinomycetes</taxon>
        <taxon>Streptosporangiales</taxon>
        <taxon>Streptosporangiaceae</taxon>
        <taxon>Acrocarpospora</taxon>
    </lineage>
</organism>
<evidence type="ECO:0000256" key="1">
    <source>
        <dbReference type="ARBA" id="ARBA00004651"/>
    </source>
</evidence>
<dbReference type="Pfam" id="PF07690">
    <property type="entry name" value="MFS_1"/>
    <property type="match status" value="1"/>
</dbReference>
<evidence type="ECO:0000256" key="4">
    <source>
        <dbReference type="ARBA" id="ARBA00023136"/>
    </source>
</evidence>
<protein>
    <recommendedName>
        <fullName evidence="6">Major facilitator superfamily (MFS) profile domain-containing protein</fullName>
    </recommendedName>
</protein>
<dbReference type="SUPFAM" id="SSF103473">
    <property type="entry name" value="MFS general substrate transporter"/>
    <property type="match status" value="1"/>
</dbReference>